<feature type="transmembrane region" description="Helical" evidence="3">
    <location>
        <begin position="150"/>
        <end position="170"/>
    </location>
</feature>
<dbReference type="GO" id="GO:0003677">
    <property type="term" value="F:DNA binding"/>
    <property type="evidence" value="ECO:0007669"/>
    <property type="project" value="UniProtKB-KW"/>
</dbReference>
<dbReference type="Gene3D" id="1.10.260.40">
    <property type="entry name" value="lambda repressor-like DNA-binding domains"/>
    <property type="match status" value="1"/>
</dbReference>
<comment type="caution">
    <text evidence="5">The sequence shown here is derived from an EMBL/GenBank/DDBJ whole genome shotgun (WGS) entry which is preliminary data.</text>
</comment>
<feature type="compositionally biased region" description="Low complexity" evidence="2">
    <location>
        <begin position="80"/>
        <end position="89"/>
    </location>
</feature>
<dbReference type="Gene3D" id="2.130.10.30">
    <property type="entry name" value="Regulator of chromosome condensation 1/beta-lactamase-inhibitor protein II"/>
    <property type="match status" value="1"/>
</dbReference>
<dbReference type="Pfam" id="PF13540">
    <property type="entry name" value="RCC1_2"/>
    <property type="match status" value="1"/>
</dbReference>
<feature type="region of interest" description="Disordered" evidence="2">
    <location>
        <begin position="80"/>
        <end position="99"/>
    </location>
</feature>
<sequence>MLNKFPEKLTLLRKHYGLSQGDVATKINVKFTDYMNWENGNSIPSISNIRKLSVLFGVPVESFIDNRKVIELPEVKVVPQVQPQPQEPTTEQKPDETVKADTVHTQRVNSVKNDLGSTRVMDAGKIKTAAKVAEPKEPKKEVSQKKRKKISYAIMAGCLVAVVVVIAIILRFTTGGKLGFTVEASELNRIAEGDTYTLFINKNNSLEVYGDFQYKNEFQDVVQVSAYGSHAVGLKKDGTVVTTDKNEEVAKWKNIKAIAAGKDHTVGLTNDGKVVCAGSELACQVSDWSDVDSIYAGDDATFAIINGQVKVSGNSANFSSISDAKKLAVGESQVLVLKKEGSVSAVSLKGSSTSDVSSWTKISSIAVGKNYVVGVHEDGTVSVVSDDKDLKEAVGAWTDVKYIAAYDDTLVAFNRSGKMYGYGDNSSSQYENSFKTDAKQLSQVKNITFTVTTANVNIAWDPVENADYYELTVNTNPITEHKNIISNSDSIASSSLKDGETYVVTITAHSKKEDKYRTSEKTSINFAYNAKTVQLNSPTDITATGLQNAWHFAWSPVENADKYNISIDGTVAASNVEGTSITIDGISFAEGSEHEISITALSSNPAYTESVPTKAKMKYTISKGKIKINFEKPDGSSAGSKTYELNVGSYYAQNIIKPSDIPSGFKLADEQTTAEVMNGQTTEVTVRLQAN</sequence>
<keyword evidence="3" id="KW-0472">Membrane</keyword>
<dbReference type="Pfam" id="PF01381">
    <property type="entry name" value="HTH_3"/>
    <property type="match status" value="1"/>
</dbReference>
<dbReference type="SUPFAM" id="SSF50985">
    <property type="entry name" value="RCC1/BLIP-II"/>
    <property type="match status" value="1"/>
</dbReference>
<proteinExistence type="predicted"/>
<dbReference type="PANTHER" id="PTHR46558">
    <property type="entry name" value="TRACRIPTIONAL REGULATORY PROTEIN-RELATED-RELATED"/>
    <property type="match status" value="1"/>
</dbReference>
<dbReference type="CDD" id="cd00093">
    <property type="entry name" value="HTH_XRE"/>
    <property type="match status" value="1"/>
</dbReference>
<dbReference type="Gene3D" id="2.60.40.10">
    <property type="entry name" value="Immunoglobulins"/>
    <property type="match status" value="1"/>
</dbReference>
<dbReference type="InterPro" id="IPR010982">
    <property type="entry name" value="Lambda_DNA-bd_dom_sf"/>
</dbReference>
<accession>A0A412PH92</accession>
<dbReference type="SMART" id="SM00530">
    <property type="entry name" value="HTH_XRE"/>
    <property type="match status" value="1"/>
</dbReference>
<dbReference type="RefSeq" id="WP_118764042.1">
    <property type="nucleotide sequence ID" value="NZ_CABJCF010000001.1"/>
</dbReference>
<organism evidence="5 6">
    <name type="scientific">Solobacterium moorei</name>
    <dbReference type="NCBI Taxonomy" id="102148"/>
    <lineage>
        <taxon>Bacteria</taxon>
        <taxon>Bacillati</taxon>
        <taxon>Bacillota</taxon>
        <taxon>Erysipelotrichia</taxon>
        <taxon>Erysipelotrichales</taxon>
        <taxon>Erysipelotrichaceae</taxon>
        <taxon>Solobacterium</taxon>
    </lineage>
</organism>
<dbReference type="InterPro" id="IPR013783">
    <property type="entry name" value="Ig-like_fold"/>
</dbReference>
<keyword evidence="3" id="KW-1133">Transmembrane helix</keyword>
<evidence type="ECO:0000259" key="4">
    <source>
        <dbReference type="PROSITE" id="PS50943"/>
    </source>
</evidence>
<evidence type="ECO:0000313" key="6">
    <source>
        <dbReference type="Proteomes" id="UP000284731"/>
    </source>
</evidence>
<keyword evidence="1" id="KW-0238">DNA-binding</keyword>
<dbReference type="PROSITE" id="PS50943">
    <property type="entry name" value="HTH_CROC1"/>
    <property type="match status" value="1"/>
</dbReference>
<name>A0A412PH92_9FIRM</name>
<feature type="compositionally biased region" description="Basic and acidic residues" evidence="2">
    <location>
        <begin position="90"/>
        <end position="99"/>
    </location>
</feature>
<dbReference type="InterPro" id="IPR009091">
    <property type="entry name" value="RCC1/BLIP-II"/>
</dbReference>
<dbReference type="SUPFAM" id="SSF47413">
    <property type="entry name" value="lambda repressor-like DNA-binding domains"/>
    <property type="match status" value="1"/>
</dbReference>
<dbReference type="PROSITE" id="PS00626">
    <property type="entry name" value="RCC1_2"/>
    <property type="match status" value="1"/>
</dbReference>
<evidence type="ECO:0000256" key="3">
    <source>
        <dbReference type="SAM" id="Phobius"/>
    </source>
</evidence>
<feature type="domain" description="HTH cro/C1-type" evidence="4">
    <location>
        <begin position="9"/>
        <end position="63"/>
    </location>
</feature>
<dbReference type="EMBL" id="QRWX01000001">
    <property type="protein sequence ID" value="RGT57521.1"/>
    <property type="molecule type" value="Genomic_DNA"/>
</dbReference>
<dbReference type="PANTHER" id="PTHR46558:SF4">
    <property type="entry name" value="DNA-BIDING PHAGE PROTEIN"/>
    <property type="match status" value="1"/>
</dbReference>
<dbReference type="AlphaFoldDB" id="A0A412PH92"/>
<protein>
    <submittedName>
        <fullName evidence="5">Helix-turn-helix domain-containing protein</fullName>
    </submittedName>
</protein>
<evidence type="ECO:0000256" key="1">
    <source>
        <dbReference type="ARBA" id="ARBA00023125"/>
    </source>
</evidence>
<dbReference type="InterPro" id="IPR000408">
    <property type="entry name" value="Reg_chr_condens"/>
</dbReference>
<keyword evidence="3" id="KW-0812">Transmembrane</keyword>
<reference evidence="5 6" key="1">
    <citation type="submission" date="2018-08" db="EMBL/GenBank/DDBJ databases">
        <title>A genome reference for cultivated species of the human gut microbiota.</title>
        <authorList>
            <person name="Zou Y."/>
            <person name="Xue W."/>
            <person name="Luo G."/>
        </authorList>
    </citation>
    <scope>NUCLEOTIDE SEQUENCE [LARGE SCALE GENOMIC DNA]</scope>
    <source>
        <strain evidence="5 6">AF18-46</strain>
    </source>
</reference>
<dbReference type="InterPro" id="IPR001387">
    <property type="entry name" value="Cro/C1-type_HTH"/>
</dbReference>
<evidence type="ECO:0000256" key="2">
    <source>
        <dbReference type="SAM" id="MobiDB-lite"/>
    </source>
</evidence>
<gene>
    <name evidence="5" type="ORF">DWX20_00280</name>
</gene>
<dbReference type="Proteomes" id="UP000284731">
    <property type="component" value="Unassembled WGS sequence"/>
</dbReference>
<evidence type="ECO:0000313" key="5">
    <source>
        <dbReference type="EMBL" id="RGT57521.1"/>
    </source>
</evidence>